<dbReference type="AlphaFoldDB" id="A0A7J3Z7R6"/>
<reference evidence="1" key="1">
    <citation type="journal article" date="2020" name="mSystems">
        <title>Genome- and Community-Level Interaction Insights into Carbon Utilization and Element Cycling Functions of Hydrothermarchaeota in Hydrothermal Sediment.</title>
        <authorList>
            <person name="Zhou Z."/>
            <person name="Liu Y."/>
            <person name="Xu W."/>
            <person name="Pan J."/>
            <person name="Luo Z.H."/>
            <person name="Li M."/>
        </authorList>
    </citation>
    <scope>NUCLEOTIDE SEQUENCE [LARGE SCALE GENOMIC DNA]</scope>
    <source>
        <strain evidence="1">SpSt-1105</strain>
    </source>
</reference>
<dbReference type="PIRSF" id="PIRSF009433">
    <property type="entry name" value="DUF1464"/>
    <property type="match status" value="1"/>
</dbReference>
<dbReference type="InterPro" id="IPR043129">
    <property type="entry name" value="ATPase_NBD"/>
</dbReference>
<dbReference type="SUPFAM" id="SSF53067">
    <property type="entry name" value="Actin-like ATPase domain"/>
    <property type="match status" value="1"/>
</dbReference>
<proteinExistence type="predicted"/>
<comment type="caution">
    <text evidence="1">The sequence shown here is derived from an EMBL/GenBank/DDBJ whole genome shotgun (WGS) entry which is preliminary data.</text>
</comment>
<name>A0A7J3Z7R6_9CREN</name>
<sequence length="388" mass="42363">MLRVVGVDPGTKTFDVVVLEDGVVKAEKSIETVVVAKDPSTLISAVEAYEADLIVAPSGYGVPVTRGVEVLEPRRFAVEILLLSTEEDIRRGIEAGELGIWVYDALAKAVEHLVKKFSNNVLFLPSIVLLPTIPVYRKLNKIDMGTVDKLAATFMAIHSYSQREEMDYRKVNIIVAELGFGYNAVIAVDSGKVVDGIGGTCASIGTLTAGTLDLEAVVRVEHWDRWDVFHGGLFYYVNTFDMEVLAKAFERGEEPFASAFKGFVEAVAKDIMKALVATPHAEAIVLTGRHSKVGAVKRLLQELLKDINVLVAEPIKGAQLSKEAAQGYAAIGEGIAGGLFKDLVKHMEIERACGTVADYLVHEKLRGFKERILKTYTELVKNPKLCSE</sequence>
<organism evidence="1">
    <name type="scientific">Ignisphaera aggregans</name>
    <dbReference type="NCBI Taxonomy" id="334771"/>
    <lineage>
        <taxon>Archaea</taxon>
        <taxon>Thermoproteota</taxon>
        <taxon>Thermoprotei</taxon>
        <taxon>Desulfurococcales</taxon>
        <taxon>Desulfurococcaceae</taxon>
        <taxon>Ignisphaera</taxon>
    </lineage>
</organism>
<dbReference type="Pfam" id="PF07318">
    <property type="entry name" value="DUF1464"/>
    <property type="match status" value="1"/>
</dbReference>
<dbReference type="Gene3D" id="3.30.420.40">
    <property type="match status" value="1"/>
</dbReference>
<evidence type="ECO:0000313" key="1">
    <source>
        <dbReference type="EMBL" id="HHQ50826.1"/>
    </source>
</evidence>
<dbReference type="EMBL" id="DRYQ01000086">
    <property type="protein sequence ID" value="HHQ50826.1"/>
    <property type="molecule type" value="Genomic_DNA"/>
</dbReference>
<gene>
    <name evidence="1" type="ORF">ENM66_05705</name>
</gene>
<dbReference type="InterPro" id="IPR009927">
    <property type="entry name" value="DUF1464"/>
</dbReference>
<protein>
    <submittedName>
        <fullName evidence="1">DUF1464 domain-containing protein</fullName>
    </submittedName>
</protein>
<accession>A0A7J3Z7R6</accession>